<proteinExistence type="predicted"/>
<dbReference type="AlphaFoldDB" id="A0AAV2L7U7"/>
<reference evidence="2 3" key="1">
    <citation type="submission" date="2024-04" db="EMBL/GenBank/DDBJ databases">
        <authorList>
            <person name="Waldvogel A.-M."/>
            <person name="Schoenle A."/>
        </authorList>
    </citation>
    <scope>NUCLEOTIDE SEQUENCE [LARGE SCALE GENOMIC DNA]</scope>
</reference>
<evidence type="ECO:0000313" key="2">
    <source>
        <dbReference type="EMBL" id="CAL1597235.1"/>
    </source>
</evidence>
<dbReference type="Proteomes" id="UP001497482">
    <property type="component" value="Chromosome 21"/>
</dbReference>
<evidence type="ECO:0000313" key="3">
    <source>
        <dbReference type="Proteomes" id="UP001497482"/>
    </source>
</evidence>
<sequence>MQPQSTGISHKLNMKGPLAVYLLTLFFLLSPADLLNLCLNNDVKMGRMACMTAMSNEAGFGPDPENNSTDVPLERSYPEVFLNETMYTFNLNEAMDESKSNETLDVSKLNESMATLRAQV</sequence>
<evidence type="ECO:0000256" key="1">
    <source>
        <dbReference type="SAM" id="SignalP"/>
    </source>
</evidence>
<keyword evidence="1" id="KW-0732">Signal</keyword>
<gene>
    <name evidence="2" type="ORF">KC01_LOCUS25767</name>
</gene>
<keyword evidence="3" id="KW-1185">Reference proteome</keyword>
<name>A0AAV2L7U7_KNICA</name>
<feature type="signal peptide" evidence="1">
    <location>
        <begin position="1"/>
        <end position="34"/>
    </location>
</feature>
<organism evidence="2 3">
    <name type="scientific">Knipowitschia caucasica</name>
    <name type="common">Caucasian dwarf goby</name>
    <name type="synonym">Pomatoschistus caucasicus</name>
    <dbReference type="NCBI Taxonomy" id="637954"/>
    <lineage>
        <taxon>Eukaryota</taxon>
        <taxon>Metazoa</taxon>
        <taxon>Chordata</taxon>
        <taxon>Craniata</taxon>
        <taxon>Vertebrata</taxon>
        <taxon>Euteleostomi</taxon>
        <taxon>Actinopterygii</taxon>
        <taxon>Neopterygii</taxon>
        <taxon>Teleostei</taxon>
        <taxon>Neoteleostei</taxon>
        <taxon>Acanthomorphata</taxon>
        <taxon>Gobiaria</taxon>
        <taxon>Gobiiformes</taxon>
        <taxon>Gobioidei</taxon>
        <taxon>Gobiidae</taxon>
        <taxon>Gobiinae</taxon>
        <taxon>Knipowitschia</taxon>
    </lineage>
</organism>
<protein>
    <submittedName>
        <fullName evidence="2">Uncharacterized protein</fullName>
    </submittedName>
</protein>
<accession>A0AAV2L7U7</accession>
<feature type="chain" id="PRO_5043729854" evidence="1">
    <location>
        <begin position="35"/>
        <end position="120"/>
    </location>
</feature>
<dbReference type="EMBL" id="OZ035843">
    <property type="protein sequence ID" value="CAL1597235.1"/>
    <property type="molecule type" value="Genomic_DNA"/>
</dbReference>